<evidence type="ECO:0000256" key="1">
    <source>
        <dbReference type="SAM" id="MobiDB-lite"/>
    </source>
</evidence>
<feature type="compositionally biased region" description="Basic and acidic residues" evidence="1">
    <location>
        <begin position="9"/>
        <end position="22"/>
    </location>
</feature>
<gene>
    <name evidence="2" type="ORF">BO97DRAFT_420072</name>
</gene>
<reference evidence="2 3" key="1">
    <citation type="submission" date="2018-02" db="EMBL/GenBank/DDBJ databases">
        <title>The genomes of Aspergillus section Nigri reveals drivers in fungal speciation.</title>
        <authorList>
            <consortium name="DOE Joint Genome Institute"/>
            <person name="Vesth T.C."/>
            <person name="Nybo J."/>
            <person name="Theobald S."/>
            <person name="Brandl J."/>
            <person name="Frisvad J.C."/>
            <person name="Nielsen K.F."/>
            <person name="Lyhne E.K."/>
            <person name="Kogle M.E."/>
            <person name="Kuo A."/>
            <person name="Riley R."/>
            <person name="Clum A."/>
            <person name="Nolan M."/>
            <person name="Lipzen A."/>
            <person name="Salamov A."/>
            <person name="Henrissat B."/>
            <person name="Wiebenga A."/>
            <person name="De vries R.P."/>
            <person name="Grigoriev I.V."/>
            <person name="Mortensen U.H."/>
            <person name="Andersen M.R."/>
            <person name="Baker S.E."/>
        </authorList>
    </citation>
    <scope>NUCLEOTIDE SEQUENCE [LARGE SCALE GENOMIC DNA]</scope>
    <source>
        <strain evidence="2 3">CBS 101889</strain>
    </source>
</reference>
<evidence type="ECO:0000313" key="2">
    <source>
        <dbReference type="EMBL" id="RAL16677.1"/>
    </source>
</evidence>
<dbReference type="VEuPathDB" id="FungiDB:BO97DRAFT_420072"/>
<dbReference type="RefSeq" id="XP_025555831.1">
    <property type="nucleotide sequence ID" value="XM_025696620.1"/>
</dbReference>
<dbReference type="AlphaFoldDB" id="A0A395I934"/>
<protein>
    <submittedName>
        <fullName evidence="2">Uncharacterized protein</fullName>
    </submittedName>
</protein>
<feature type="region of interest" description="Disordered" evidence="1">
    <location>
        <begin position="1"/>
        <end position="22"/>
    </location>
</feature>
<sequence>MKTHNPGRLADKKWSGPVRGDRVQRDSFDVGARAFNGDWWSLDERGAFGGVVAQVEEATGQASEARPTRRVVAGRGGLAARALPRVLGHREGAVLDRGQNEEAGGGSLGVHFDDGVGCGWCEIDRQMGEIGAQFVAVGI</sequence>
<proteinExistence type="predicted"/>
<keyword evidence="3" id="KW-1185">Reference proteome</keyword>
<name>A0A395I934_ASPHC</name>
<evidence type="ECO:0000313" key="3">
    <source>
        <dbReference type="Proteomes" id="UP000248961"/>
    </source>
</evidence>
<accession>A0A395I934</accession>
<dbReference type="EMBL" id="KZ824268">
    <property type="protein sequence ID" value="RAL16677.1"/>
    <property type="molecule type" value="Genomic_DNA"/>
</dbReference>
<organism evidence="2 3">
    <name type="scientific">Aspergillus homomorphus (strain CBS 101889)</name>
    <dbReference type="NCBI Taxonomy" id="1450537"/>
    <lineage>
        <taxon>Eukaryota</taxon>
        <taxon>Fungi</taxon>
        <taxon>Dikarya</taxon>
        <taxon>Ascomycota</taxon>
        <taxon>Pezizomycotina</taxon>
        <taxon>Eurotiomycetes</taxon>
        <taxon>Eurotiomycetidae</taxon>
        <taxon>Eurotiales</taxon>
        <taxon>Aspergillaceae</taxon>
        <taxon>Aspergillus</taxon>
        <taxon>Aspergillus subgen. Circumdati</taxon>
    </lineage>
</organism>
<dbReference type="Proteomes" id="UP000248961">
    <property type="component" value="Unassembled WGS sequence"/>
</dbReference>
<dbReference type="GeneID" id="37200909"/>